<dbReference type="PROSITE" id="PS50088">
    <property type="entry name" value="ANK_REPEAT"/>
    <property type="match status" value="2"/>
</dbReference>
<reference evidence="4 5" key="1">
    <citation type="journal article" date="2015" name="Genome Biol. Evol.">
        <title>Comparative Genomics of a Bacterivorous Green Alga Reveals Evolutionary Causalities and Consequences of Phago-Mixotrophic Mode of Nutrition.</title>
        <authorList>
            <person name="Burns J.A."/>
            <person name="Paasch A."/>
            <person name="Narechania A."/>
            <person name="Kim E."/>
        </authorList>
    </citation>
    <scope>NUCLEOTIDE SEQUENCE [LARGE SCALE GENOMIC DNA]</scope>
    <source>
        <strain evidence="4 5">PLY_AMNH</strain>
    </source>
</reference>
<keyword evidence="1" id="KW-0040">ANK repeat</keyword>
<comment type="caution">
    <text evidence="4">The sequence shown here is derived from an EMBL/GenBank/DDBJ whole genome shotgun (WGS) entry which is preliminary data.</text>
</comment>
<evidence type="ECO:0000256" key="3">
    <source>
        <dbReference type="SAM" id="MobiDB-lite"/>
    </source>
</evidence>
<feature type="region of interest" description="Disordered" evidence="3">
    <location>
        <begin position="183"/>
        <end position="246"/>
    </location>
</feature>
<sequence>MDTATSLDCQAVLAEALLLVESLPTSLTPQKRKELEKRKTARVQAAQNLHREEENLRMIEIQRKSAVERVAAARQKLVEEQRQEDEVLEHAFKREAIIDSKPHIASVESIKEKLLTLRSILPTSEISLQATPNMSLFSFDAAGTTTSSNPAGASGGLCSSEGDLSSHSAACCGSHAAAPDVAAGQAAPNDSVSGENDGERAVRDAPPAVSHCCTNHKEGVEREASSLSGTKRLPSSPPASEAVREYSSSKAGVFEPLCSKYIDKYRKIEELEGVEAAEASTKPVLRDLWQLFKSDADSVSQTVSLPDEDHLTLLHKAVMLDEPAARLVQFLLHVGADVEAEDEEGHTALIICGWFPNSAEACRLLLKAGANINHAGGSEGTTALMSAAETLNEQALQILVSAGADRSLKNTSGQTAEDLAHANEDEDIPPSIKGECMAILQSVAEDLDDLFHQALASADV</sequence>
<organism evidence="4 5">
    <name type="scientific">Cymbomonas tetramitiformis</name>
    <dbReference type="NCBI Taxonomy" id="36881"/>
    <lineage>
        <taxon>Eukaryota</taxon>
        <taxon>Viridiplantae</taxon>
        <taxon>Chlorophyta</taxon>
        <taxon>Pyramimonadophyceae</taxon>
        <taxon>Pyramimonadales</taxon>
        <taxon>Pyramimonadaceae</taxon>
        <taxon>Cymbomonas</taxon>
    </lineage>
</organism>
<evidence type="ECO:0000256" key="1">
    <source>
        <dbReference type="PROSITE-ProRule" id="PRU00023"/>
    </source>
</evidence>
<name>A0AAE0GQY9_9CHLO</name>
<dbReference type="AlphaFoldDB" id="A0AAE0GQY9"/>
<dbReference type="EMBL" id="LGRX02003234">
    <property type="protein sequence ID" value="KAK3282568.1"/>
    <property type="molecule type" value="Genomic_DNA"/>
</dbReference>
<evidence type="ECO:0000313" key="4">
    <source>
        <dbReference type="EMBL" id="KAK3282568.1"/>
    </source>
</evidence>
<dbReference type="PROSITE" id="PS50297">
    <property type="entry name" value="ANK_REP_REGION"/>
    <property type="match status" value="2"/>
</dbReference>
<dbReference type="SMART" id="SM00248">
    <property type="entry name" value="ANK"/>
    <property type="match status" value="3"/>
</dbReference>
<evidence type="ECO:0000256" key="2">
    <source>
        <dbReference type="SAM" id="Coils"/>
    </source>
</evidence>
<keyword evidence="2" id="KW-0175">Coiled coil</keyword>
<protein>
    <recommendedName>
        <fullName evidence="6">Ankyrin repeat-containing protein</fullName>
    </recommendedName>
</protein>
<dbReference type="PANTHER" id="PTHR24118">
    <property type="entry name" value="POTE ANKYRIN DOMAIN"/>
    <property type="match status" value="1"/>
</dbReference>
<proteinExistence type="predicted"/>
<feature type="repeat" description="ANK" evidence="1">
    <location>
        <begin position="309"/>
        <end position="343"/>
    </location>
</feature>
<dbReference type="Pfam" id="PF12796">
    <property type="entry name" value="Ank_2"/>
    <property type="match status" value="1"/>
</dbReference>
<dbReference type="Proteomes" id="UP001190700">
    <property type="component" value="Unassembled WGS sequence"/>
</dbReference>
<dbReference type="Gene3D" id="1.25.40.20">
    <property type="entry name" value="Ankyrin repeat-containing domain"/>
    <property type="match status" value="1"/>
</dbReference>
<gene>
    <name evidence="4" type="ORF">CYMTET_9698</name>
</gene>
<feature type="repeat" description="ANK" evidence="1">
    <location>
        <begin position="379"/>
        <end position="411"/>
    </location>
</feature>
<evidence type="ECO:0008006" key="6">
    <source>
        <dbReference type="Google" id="ProtNLM"/>
    </source>
</evidence>
<accession>A0AAE0GQY9</accession>
<dbReference type="InterPro" id="IPR036770">
    <property type="entry name" value="Ankyrin_rpt-contain_sf"/>
</dbReference>
<feature type="compositionally biased region" description="Basic and acidic residues" evidence="3">
    <location>
        <begin position="215"/>
        <end position="224"/>
    </location>
</feature>
<dbReference type="PANTHER" id="PTHR24118:SF99">
    <property type="entry name" value="POTE ANKYRIN DOMAIN FAMILY MEMBER 3C-RELATED"/>
    <property type="match status" value="1"/>
</dbReference>
<dbReference type="SUPFAM" id="SSF48403">
    <property type="entry name" value="Ankyrin repeat"/>
    <property type="match status" value="1"/>
</dbReference>
<feature type="coiled-coil region" evidence="2">
    <location>
        <begin position="42"/>
        <end position="83"/>
    </location>
</feature>
<keyword evidence="5" id="KW-1185">Reference proteome</keyword>
<evidence type="ECO:0000313" key="5">
    <source>
        <dbReference type="Proteomes" id="UP001190700"/>
    </source>
</evidence>
<dbReference type="InterPro" id="IPR002110">
    <property type="entry name" value="Ankyrin_rpt"/>
</dbReference>